<feature type="region of interest" description="Disordered" evidence="1">
    <location>
        <begin position="1"/>
        <end position="63"/>
    </location>
</feature>
<evidence type="ECO:0000256" key="1">
    <source>
        <dbReference type="SAM" id="MobiDB-lite"/>
    </source>
</evidence>
<organism evidence="2 3">
    <name type="scientific">Stylosanthes scabra</name>
    <dbReference type="NCBI Taxonomy" id="79078"/>
    <lineage>
        <taxon>Eukaryota</taxon>
        <taxon>Viridiplantae</taxon>
        <taxon>Streptophyta</taxon>
        <taxon>Embryophyta</taxon>
        <taxon>Tracheophyta</taxon>
        <taxon>Spermatophyta</taxon>
        <taxon>Magnoliopsida</taxon>
        <taxon>eudicotyledons</taxon>
        <taxon>Gunneridae</taxon>
        <taxon>Pentapetalae</taxon>
        <taxon>rosids</taxon>
        <taxon>fabids</taxon>
        <taxon>Fabales</taxon>
        <taxon>Fabaceae</taxon>
        <taxon>Papilionoideae</taxon>
        <taxon>50 kb inversion clade</taxon>
        <taxon>dalbergioids sensu lato</taxon>
        <taxon>Dalbergieae</taxon>
        <taxon>Pterocarpus clade</taxon>
        <taxon>Stylosanthes</taxon>
    </lineage>
</organism>
<reference evidence="2 3" key="1">
    <citation type="journal article" date="2023" name="Plants (Basel)">
        <title>Bridging the Gap: Combining Genomics and Transcriptomics Approaches to Understand Stylosanthes scabra, an Orphan Legume from the Brazilian Caatinga.</title>
        <authorList>
            <person name="Ferreira-Neto J.R.C."/>
            <person name="da Silva M.D."/>
            <person name="Binneck E."/>
            <person name="de Melo N.F."/>
            <person name="da Silva R.H."/>
            <person name="de Melo A.L.T.M."/>
            <person name="Pandolfi V."/>
            <person name="Bustamante F.O."/>
            <person name="Brasileiro-Vidal A.C."/>
            <person name="Benko-Iseppon A.M."/>
        </authorList>
    </citation>
    <scope>NUCLEOTIDE SEQUENCE [LARGE SCALE GENOMIC DNA]</scope>
    <source>
        <tissue evidence="2">Leaves</tissue>
    </source>
</reference>
<proteinExistence type="predicted"/>
<name>A0ABU6XCF2_9FABA</name>
<protein>
    <submittedName>
        <fullName evidence="2">Uncharacterized protein</fullName>
    </submittedName>
</protein>
<evidence type="ECO:0000313" key="3">
    <source>
        <dbReference type="Proteomes" id="UP001341840"/>
    </source>
</evidence>
<accession>A0ABU6XCF2</accession>
<gene>
    <name evidence="2" type="ORF">PIB30_040841</name>
</gene>
<comment type="caution">
    <text evidence="2">The sequence shown here is derived from an EMBL/GenBank/DDBJ whole genome shotgun (WGS) entry which is preliminary data.</text>
</comment>
<evidence type="ECO:0000313" key="2">
    <source>
        <dbReference type="EMBL" id="MED6195735.1"/>
    </source>
</evidence>
<feature type="compositionally biased region" description="Basic and acidic residues" evidence="1">
    <location>
        <begin position="1"/>
        <end position="42"/>
    </location>
</feature>
<dbReference type="Proteomes" id="UP001341840">
    <property type="component" value="Unassembled WGS sequence"/>
</dbReference>
<dbReference type="EMBL" id="JASCZI010211671">
    <property type="protein sequence ID" value="MED6195735.1"/>
    <property type="molecule type" value="Genomic_DNA"/>
</dbReference>
<keyword evidence="3" id="KW-1185">Reference proteome</keyword>
<sequence length="115" mass="12790">MRSKGAKKEGSSEAEAHRCSESHLGEVTRRAKTTKEEREGGEAGKICVPQREGGCPPRKEEKNEKLTLNHTILRVLAHPDDPKSGLRLTYKLIKSCPSKILLKERVNTSNYPGPK</sequence>